<dbReference type="Pfam" id="PF00635">
    <property type="entry name" value="Motile_Sperm"/>
    <property type="match status" value="1"/>
</dbReference>
<organism evidence="4 5">
    <name type="scientific">Pseudocohnilembus persalinus</name>
    <name type="common">Ciliate</name>
    <dbReference type="NCBI Taxonomy" id="266149"/>
    <lineage>
        <taxon>Eukaryota</taxon>
        <taxon>Sar</taxon>
        <taxon>Alveolata</taxon>
        <taxon>Ciliophora</taxon>
        <taxon>Intramacronucleata</taxon>
        <taxon>Oligohymenophorea</taxon>
        <taxon>Scuticociliatia</taxon>
        <taxon>Philasterida</taxon>
        <taxon>Pseudocohnilembidae</taxon>
        <taxon>Pseudocohnilembus</taxon>
    </lineage>
</organism>
<dbReference type="PROSITE" id="PS50202">
    <property type="entry name" value="MSP"/>
    <property type="match status" value="1"/>
</dbReference>
<evidence type="ECO:0000256" key="1">
    <source>
        <dbReference type="SAM" id="Coils"/>
    </source>
</evidence>
<keyword evidence="2" id="KW-0812">Transmembrane</keyword>
<feature type="coiled-coil region" evidence="1">
    <location>
        <begin position="150"/>
        <end position="187"/>
    </location>
</feature>
<evidence type="ECO:0000313" key="5">
    <source>
        <dbReference type="Proteomes" id="UP000054937"/>
    </source>
</evidence>
<comment type="caution">
    <text evidence="4">The sequence shown here is derived from an EMBL/GenBank/DDBJ whole genome shotgun (WGS) entry which is preliminary data.</text>
</comment>
<dbReference type="InParanoid" id="A0A0V0QQ66"/>
<evidence type="ECO:0000259" key="3">
    <source>
        <dbReference type="PROSITE" id="PS50202"/>
    </source>
</evidence>
<dbReference type="Proteomes" id="UP000054937">
    <property type="component" value="Unassembled WGS sequence"/>
</dbReference>
<feature type="transmembrane region" description="Helical" evidence="2">
    <location>
        <begin position="330"/>
        <end position="352"/>
    </location>
</feature>
<dbReference type="FunCoup" id="A0A0V0QQ66">
    <property type="interactions" value="91"/>
</dbReference>
<dbReference type="InterPro" id="IPR000535">
    <property type="entry name" value="MSP_dom"/>
</dbReference>
<protein>
    <submittedName>
        <fullName evidence="4">PapD-like protein</fullName>
    </submittedName>
</protein>
<gene>
    <name evidence="4" type="ORF">PPERSA_11371</name>
</gene>
<evidence type="ECO:0000256" key="2">
    <source>
        <dbReference type="SAM" id="Phobius"/>
    </source>
</evidence>
<keyword evidence="5" id="KW-1185">Reference proteome</keyword>
<proteinExistence type="predicted"/>
<feature type="domain" description="MSP" evidence="3">
    <location>
        <begin position="10"/>
        <end position="135"/>
    </location>
</feature>
<dbReference type="Gene3D" id="2.60.40.10">
    <property type="entry name" value="Immunoglobulins"/>
    <property type="match status" value="1"/>
</dbReference>
<keyword evidence="2" id="KW-0472">Membrane</keyword>
<dbReference type="AlphaFoldDB" id="A0A0V0QQ66"/>
<dbReference type="EMBL" id="LDAU01000120">
    <property type="protein sequence ID" value="KRX04247.1"/>
    <property type="molecule type" value="Genomic_DNA"/>
</dbReference>
<dbReference type="InterPro" id="IPR013783">
    <property type="entry name" value="Ig-like_fold"/>
</dbReference>
<keyword evidence="1" id="KW-0175">Coiled coil</keyword>
<dbReference type="InterPro" id="IPR008962">
    <property type="entry name" value="PapD-like_sf"/>
</dbReference>
<reference evidence="4 5" key="1">
    <citation type="journal article" date="2015" name="Sci. Rep.">
        <title>Genome of the facultative scuticociliatosis pathogen Pseudocohnilembus persalinus provides insight into its virulence through horizontal gene transfer.</title>
        <authorList>
            <person name="Xiong J."/>
            <person name="Wang G."/>
            <person name="Cheng J."/>
            <person name="Tian M."/>
            <person name="Pan X."/>
            <person name="Warren A."/>
            <person name="Jiang C."/>
            <person name="Yuan D."/>
            <person name="Miao W."/>
        </authorList>
    </citation>
    <scope>NUCLEOTIDE SEQUENCE [LARGE SCALE GENOMIC DNA]</scope>
    <source>
        <strain evidence="4">36N120E</strain>
    </source>
</reference>
<evidence type="ECO:0000313" key="4">
    <source>
        <dbReference type="EMBL" id="KRX04247.1"/>
    </source>
</evidence>
<dbReference type="SUPFAM" id="SSF49354">
    <property type="entry name" value="PapD-like"/>
    <property type="match status" value="1"/>
</dbReference>
<keyword evidence="2" id="KW-1133">Transmembrane helix</keyword>
<accession>A0A0V0QQ66</accession>
<sequence length="354" mass="41436">MKQSQQYNKFAIIKPNQQEGSNLQIKFLPDQQVFFGYIDIQNLLNKTLAFKIRTTNPKTTNSKPNQGFIPPLETIKLEIGISASNIQNETKSLKDKFEISIIQIENNYNQDVSMIFKNKSQNSIVQKKQISLSILSMNQEPSDIQQNKKISNQETLIQSLEQNFNDLIQQNNQKEVLKTESNQTENDAQVQNEGQIFLSQKDRENQDQNKYSHIKQQQDCLNLSNSSKKNSLQINDNKKQTLNSNIDEINDKQKQQLFQEQQQKILEEDSLKYQRQYEQIKIQMNYVRTQISHEEKTVKQLRGQKNENHQFYQQLLADADKIDIGRKITLFEVAISCILALFLGAFLNRFFYKQ</sequence>
<name>A0A0V0QQ66_PSEPJ</name>